<comment type="caution">
    <text evidence="1">The sequence shown here is derived from an EMBL/GenBank/DDBJ whole genome shotgun (WGS) entry which is preliminary data.</text>
</comment>
<dbReference type="CDD" id="cd07812">
    <property type="entry name" value="SRPBCC"/>
    <property type="match status" value="1"/>
</dbReference>
<keyword evidence="2" id="KW-1185">Reference proteome</keyword>
<protein>
    <submittedName>
        <fullName evidence="1">SRPBCC family protein</fullName>
    </submittedName>
</protein>
<dbReference type="EMBL" id="BAAABY010000034">
    <property type="protein sequence ID" value="GAA0479639.1"/>
    <property type="molecule type" value="Genomic_DNA"/>
</dbReference>
<reference evidence="1 2" key="1">
    <citation type="journal article" date="2019" name="Int. J. Syst. Evol. Microbiol.">
        <title>The Global Catalogue of Microorganisms (GCM) 10K type strain sequencing project: providing services to taxonomists for standard genome sequencing and annotation.</title>
        <authorList>
            <consortium name="The Broad Institute Genomics Platform"/>
            <consortium name="The Broad Institute Genome Sequencing Center for Infectious Disease"/>
            <person name="Wu L."/>
            <person name="Ma J."/>
        </authorList>
    </citation>
    <scope>NUCLEOTIDE SEQUENCE [LARGE SCALE GENOMIC DNA]</scope>
    <source>
        <strain evidence="1 2">JCM 4805</strain>
    </source>
</reference>
<dbReference type="Pfam" id="PF10604">
    <property type="entry name" value="Polyketide_cyc2"/>
    <property type="match status" value="1"/>
</dbReference>
<dbReference type="InterPro" id="IPR019587">
    <property type="entry name" value="Polyketide_cyclase/dehydratase"/>
</dbReference>
<dbReference type="InterPro" id="IPR023393">
    <property type="entry name" value="START-like_dom_sf"/>
</dbReference>
<dbReference type="Gene3D" id="3.30.530.20">
    <property type="match status" value="1"/>
</dbReference>
<proteinExistence type="predicted"/>
<dbReference type="Proteomes" id="UP001500909">
    <property type="component" value="Unassembled WGS sequence"/>
</dbReference>
<dbReference type="RefSeq" id="WP_346097485.1">
    <property type="nucleotide sequence ID" value="NZ_BAAABY010000034.1"/>
</dbReference>
<evidence type="ECO:0000313" key="1">
    <source>
        <dbReference type="EMBL" id="GAA0479639.1"/>
    </source>
</evidence>
<organism evidence="1 2">
    <name type="scientific">Streptomyces olivaceiscleroticus</name>
    <dbReference type="NCBI Taxonomy" id="68245"/>
    <lineage>
        <taxon>Bacteria</taxon>
        <taxon>Bacillati</taxon>
        <taxon>Actinomycetota</taxon>
        <taxon>Actinomycetes</taxon>
        <taxon>Kitasatosporales</taxon>
        <taxon>Streptomycetaceae</taxon>
        <taxon>Streptomyces</taxon>
    </lineage>
</organism>
<evidence type="ECO:0000313" key="2">
    <source>
        <dbReference type="Proteomes" id="UP001500909"/>
    </source>
</evidence>
<name>A0ABN1ALQ5_9ACTN</name>
<gene>
    <name evidence="1" type="ORF">GCM10010361_50500</name>
</gene>
<dbReference type="SUPFAM" id="SSF55961">
    <property type="entry name" value="Bet v1-like"/>
    <property type="match status" value="1"/>
</dbReference>
<accession>A0ABN1ALQ5</accession>
<sequence>MEWTGARYADGPTVEVDTWIGAPPERVWDLVSDIELMPELSGELQAARWLDGVTGPALGARFTGSSAHEALGEWRTTSYVVECAPPRVFAWAVEDPEHPAATWRFTLVPEGGGTRLRQWVRLGPGRSGLSQAIERMPEKEQKIVHVRLREFERNITATLGALKERAEGAGAAAGTAGA</sequence>